<organism evidence="10 11">
    <name type="scientific">Baudoinia panamericana (strain UAMH 10762)</name>
    <name type="common">Angels' share fungus</name>
    <name type="synonym">Baudoinia compniacensis (strain UAMH 10762)</name>
    <dbReference type="NCBI Taxonomy" id="717646"/>
    <lineage>
        <taxon>Eukaryota</taxon>
        <taxon>Fungi</taxon>
        <taxon>Dikarya</taxon>
        <taxon>Ascomycota</taxon>
        <taxon>Pezizomycotina</taxon>
        <taxon>Dothideomycetes</taxon>
        <taxon>Dothideomycetidae</taxon>
        <taxon>Mycosphaerellales</taxon>
        <taxon>Teratosphaeriaceae</taxon>
        <taxon>Baudoinia</taxon>
    </lineage>
</organism>
<dbReference type="EC" id="2.7.13.3" evidence="2"/>
<dbReference type="Pfam" id="PF02518">
    <property type="entry name" value="HATPase_c"/>
    <property type="match status" value="1"/>
</dbReference>
<dbReference type="OrthoDB" id="60033at2759"/>
<dbReference type="SUPFAM" id="SSF47384">
    <property type="entry name" value="Homodimeric domain of signal transducing histidine kinase"/>
    <property type="match status" value="1"/>
</dbReference>
<dbReference type="CDD" id="cd00130">
    <property type="entry name" value="PAS"/>
    <property type="match status" value="1"/>
</dbReference>
<dbReference type="InterPro" id="IPR011006">
    <property type="entry name" value="CheY-like_superfamily"/>
</dbReference>
<evidence type="ECO:0000256" key="6">
    <source>
        <dbReference type="PROSITE-ProRule" id="PRU00169"/>
    </source>
</evidence>
<evidence type="ECO:0000259" key="8">
    <source>
        <dbReference type="PROSITE" id="PS50109"/>
    </source>
</evidence>
<dbReference type="Pfam" id="PF00072">
    <property type="entry name" value="Response_reg"/>
    <property type="match status" value="1"/>
</dbReference>
<keyword evidence="3 6" id="KW-0597">Phosphoprotein</keyword>
<dbReference type="CDD" id="cd17546">
    <property type="entry name" value="REC_hyHK_CKI1_RcsC-like"/>
    <property type="match status" value="1"/>
</dbReference>
<dbReference type="Pfam" id="PF00512">
    <property type="entry name" value="HisKA"/>
    <property type="match status" value="1"/>
</dbReference>
<dbReference type="InterPro" id="IPR003661">
    <property type="entry name" value="HisK_dim/P_dom"/>
</dbReference>
<evidence type="ECO:0000256" key="2">
    <source>
        <dbReference type="ARBA" id="ARBA00012438"/>
    </source>
</evidence>
<dbReference type="RefSeq" id="XP_007672031.1">
    <property type="nucleotide sequence ID" value="XM_007673841.1"/>
</dbReference>
<evidence type="ECO:0000256" key="1">
    <source>
        <dbReference type="ARBA" id="ARBA00000085"/>
    </source>
</evidence>
<evidence type="ECO:0000313" key="10">
    <source>
        <dbReference type="EMBL" id="EMD00847.1"/>
    </source>
</evidence>
<dbReference type="PROSITE" id="PS50110">
    <property type="entry name" value="RESPONSE_REGULATORY"/>
    <property type="match status" value="1"/>
</dbReference>
<dbReference type="Pfam" id="PF08447">
    <property type="entry name" value="PAS_3"/>
    <property type="match status" value="1"/>
</dbReference>
<evidence type="ECO:0000259" key="9">
    <source>
        <dbReference type="PROSITE" id="PS50110"/>
    </source>
</evidence>
<accession>M2MV66</accession>
<evidence type="ECO:0000256" key="4">
    <source>
        <dbReference type="ARBA" id="ARBA00022679"/>
    </source>
</evidence>
<feature type="domain" description="Response regulatory" evidence="9">
    <location>
        <begin position="525"/>
        <end position="653"/>
    </location>
</feature>
<dbReference type="InterPro" id="IPR003594">
    <property type="entry name" value="HATPase_dom"/>
</dbReference>
<dbReference type="InterPro" id="IPR001789">
    <property type="entry name" value="Sig_transdc_resp-reg_receiver"/>
</dbReference>
<dbReference type="CDD" id="cd16922">
    <property type="entry name" value="HATPase_EvgS-ArcB-TorS-like"/>
    <property type="match status" value="1"/>
</dbReference>
<dbReference type="InterPro" id="IPR013655">
    <property type="entry name" value="PAS_fold_3"/>
</dbReference>
<dbReference type="SMART" id="SM00448">
    <property type="entry name" value="REC"/>
    <property type="match status" value="1"/>
</dbReference>
<dbReference type="PRINTS" id="PR00344">
    <property type="entry name" value="BCTRLSENSOR"/>
</dbReference>
<comment type="catalytic activity">
    <reaction evidence="1">
        <text>ATP + protein L-histidine = ADP + protein N-phospho-L-histidine.</text>
        <dbReference type="EC" id="2.7.13.3"/>
    </reaction>
</comment>
<dbReference type="Gene3D" id="3.30.450.20">
    <property type="entry name" value="PAS domain"/>
    <property type="match status" value="1"/>
</dbReference>
<feature type="domain" description="Histidine kinase" evidence="8">
    <location>
        <begin position="138"/>
        <end position="403"/>
    </location>
</feature>
<dbReference type="eggNOG" id="KOG0519">
    <property type="taxonomic scope" value="Eukaryota"/>
</dbReference>
<keyword evidence="5" id="KW-0418">Kinase</keyword>
<dbReference type="CDD" id="cd00082">
    <property type="entry name" value="HisKA"/>
    <property type="match status" value="1"/>
</dbReference>
<dbReference type="SUPFAM" id="SSF52172">
    <property type="entry name" value="CheY-like"/>
    <property type="match status" value="1"/>
</dbReference>
<dbReference type="KEGG" id="bcom:BAUCODRAFT_100388"/>
<protein>
    <recommendedName>
        <fullName evidence="2">histidine kinase</fullName>
        <ecNumber evidence="2">2.7.13.3</ecNumber>
    </recommendedName>
</protein>
<dbReference type="EMBL" id="KB445550">
    <property type="protein sequence ID" value="EMD00847.1"/>
    <property type="molecule type" value="Genomic_DNA"/>
</dbReference>
<feature type="modified residue" description="4-aspartylphosphate" evidence="6">
    <location>
        <position position="583"/>
    </location>
</feature>
<keyword evidence="4" id="KW-0808">Transferase</keyword>
<reference evidence="10 11" key="1">
    <citation type="journal article" date="2012" name="PLoS Pathog.">
        <title>Diverse lifestyles and strategies of plant pathogenesis encoded in the genomes of eighteen Dothideomycetes fungi.</title>
        <authorList>
            <person name="Ohm R.A."/>
            <person name="Feau N."/>
            <person name="Henrissat B."/>
            <person name="Schoch C.L."/>
            <person name="Horwitz B.A."/>
            <person name="Barry K.W."/>
            <person name="Condon B.J."/>
            <person name="Copeland A.C."/>
            <person name="Dhillon B."/>
            <person name="Glaser F."/>
            <person name="Hesse C.N."/>
            <person name="Kosti I."/>
            <person name="LaButti K."/>
            <person name="Lindquist E.A."/>
            <person name="Lucas S."/>
            <person name="Salamov A.A."/>
            <person name="Bradshaw R.E."/>
            <person name="Ciuffetti L."/>
            <person name="Hamelin R.C."/>
            <person name="Kema G.H.J."/>
            <person name="Lawrence C."/>
            <person name="Scott J.A."/>
            <person name="Spatafora J.W."/>
            <person name="Turgeon B.G."/>
            <person name="de Wit P.J.G.M."/>
            <person name="Zhong S."/>
            <person name="Goodwin S.B."/>
            <person name="Grigoriev I.V."/>
        </authorList>
    </citation>
    <scope>NUCLEOTIDE SEQUENCE [LARGE SCALE GENOMIC DNA]</scope>
    <source>
        <strain evidence="10 11">UAMH 10762</strain>
    </source>
</reference>
<dbReference type="Gene3D" id="1.10.287.130">
    <property type="match status" value="1"/>
</dbReference>
<evidence type="ECO:0000313" key="11">
    <source>
        <dbReference type="Proteomes" id="UP000011761"/>
    </source>
</evidence>
<evidence type="ECO:0000256" key="3">
    <source>
        <dbReference type="ARBA" id="ARBA00022553"/>
    </source>
</evidence>
<dbReference type="InterPro" id="IPR004358">
    <property type="entry name" value="Sig_transdc_His_kin-like_C"/>
</dbReference>
<dbReference type="HOGENOM" id="CLU_000445_114_15_1"/>
<dbReference type="PROSITE" id="PS50109">
    <property type="entry name" value="HIS_KIN"/>
    <property type="match status" value="1"/>
</dbReference>
<feature type="compositionally biased region" description="Polar residues" evidence="7">
    <location>
        <begin position="430"/>
        <end position="441"/>
    </location>
</feature>
<sequence length="655" mass="73145">MLPSGLAILDHTAQAIFVNQHFYELTTHHGDDQSFKSWPASIHPDDYDRVMNAYHDAFVSQQQLRTEFRAQGGDSRWRLLLLTPLGDDNLQHISLREYGGFICSIVDISSEKGAEISERKAAKEALERKEQQERFIDMISHEIRNPLSAVLHCSEDIEEAIQDEHNIDIAAIKDAVETINLCIDHQRNIVDDVLSFSKLDASMLSLVPRSSQPSRQLANSLKIFQPEFRKQNMTFGYRIDTSYVEYEVDWVMADLARIGQVLINLVSNAIKFTAKSEGEKKVVVSIGASHERPTSYPPEVVFFSSDDLAYRMDHTNSADWGDGEALYMLIAVKDTGIGISDEGQKRLFERFRQATPKTGEMYGGSGLGLNISRKLCHLHGGEIGVSSKEGHGSTFGFFFKVRRSSQPSDFDGRPEEQSVTEGQWKTQVKQLGNDTEQNIDSGTAPESLKNPPVEDTQDCAPHPHQHQSDRYDKTAEVAEKVEEEKEPKYDSPAQREESEKQSKAASPKESPNGHRVEPTANGRTRVLLVEDNVINQRIVNRKLQAKGFSVTTADNGQVAVDLVRQGPRTSGGDDGLFDVILMDQEMPVMDGNAATKAIREMQNKGEIERLPILGVTANVRGAQQDEMISSGMDDVISKPYKIEDMVAKINKILGK</sequence>
<dbReference type="SMART" id="SM00388">
    <property type="entry name" value="HisKA"/>
    <property type="match status" value="1"/>
</dbReference>
<dbReference type="InterPro" id="IPR036890">
    <property type="entry name" value="HATPase_C_sf"/>
</dbReference>
<dbReference type="GO" id="GO:0000155">
    <property type="term" value="F:phosphorelay sensor kinase activity"/>
    <property type="evidence" value="ECO:0007669"/>
    <property type="project" value="InterPro"/>
</dbReference>
<dbReference type="InterPro" id="IPR035965">
    <property type="entry name" value="PAS-like_dom_sf"/>
</dbReference>
<name>M2MV66_BAUPA</name>
<dbReference type="Gene3D" id="3.30.565.10">
    <property type="entry name" value="Histidine kinase-like ATPase, C-terminal domain"/>
    <property type="match status" value="1"/>
</dbReference>
<dbReference type="OMA" id="YLMVAVK"/>
<dbReference type="PANTHER" id="PTHR43047">
    <property type="entry name" value="TWO-COMPONENT HISTIDINE PROTEIN KINASE"/>
    <property type="match status" value="1"/>
</dbReference>
<proteinExistence type="predicted"/>
<gene>
    <name evidence="10" type="ORF">BAUCODRAFT_100388</name>
</gene>
<dbReference type="Proteomes" id="UP000011761">
    <property type="component" value="Unassembled WGS sequence"/>
</dbReference>
<dbReference type="InterPro" id="IPR000014">
    <property type="entry name" value="PAS"/>
</dbReference>
<evidence type="ECO:0000256" key="7">
    <source>
        <dbReference type="SAM" id="MobiDB-lite"/>
    </source>
</evidence>
<feature type="region of interest" description="Disordered" evidence="7">
    <location>
        <begin position="430"/>
        <end position="522"/>
    </location>
</feature>
<feature type="compositionally biased region" description="Basic and acidic residues" evidence="7">
    <location>
        <begin position="466"/>
        <end position="502"/>
    </location>
</feature>
<dbReference type="SUPFAM" id="SSF55874">
    <property type="entry name" value="ATPase domain of HSP90 chaperone/DNA topoisomerase II/histidine kinase"/>
    <property type="match status" value="1"/>
</dbReference>
<dbReference type="GeneID" id="19107037"/>
<evidence type="ECO:0000256" key="5">
    <source>
        <dbReference type="ARBA" id="ARBA00022777"/>
    </source>
</evidence>
<dbReference type="InterPro" id="IPR005467">
    <property type="entry name" value="His_kinase_dom"/>
</dbReference>
<keyword evidence="11" id="KW-1185">Reference proteome</keyword>
<dbReference type="SMART" id="SM00387">
    <property type="entry name" value="HATPase_c"/>
    <property type="match status" value="1"/>
</dbReference>
<dbReference type="InterPro" id="IPR036097">
    <property type="entry name" value="HisK_dim/P_sf"/>
</dbReference>
<dbReference type="Gene3D" id="3.40.50.2300">
    <property type="match status" value="1"/>
</dbReference>
<dbReference type="AlphaFoldDB" id="M2MV66"/>
<dbReference type="SUPFAM" id="SSF55785">
    <property type="entry name" value="PYP-like sensor domain (PAS domain)"/>
    <property type="match status" value="1"/>
</dbReference>